<dbReference type="GO" id="GO:0003677">
    <property type="term" value="F:DNA binding"/>
    <property type="evidence" value="ECO:0007669"/>
    <property type="project" value="UniProtKB-UniRule"/>
</dbReference>
<protein>
    <submittedName>
        <fullName evidence="4">TetR family transcriptional regulator C-terminal domain-containing protein</fullName>
    </submittedName>
</protein>
<comment type="caution">
    <text evidence="4">The sequence shown here is derived from an EMBL/GenBank/DDBJ whole genome shotgun (WGS) entry which is preliminary data.</text>
</comment>
<evidence type="ECO:0000313" key="5">
    <source>
        <dbReference type="Proteomes" id="UP001286174"/>
    </source>
</evidence>
<feature type="DNA-binding region" description="H-T-H motif" evidence="2">
    <location>
        <begin position="26"/>
        <end position="45"/>
    </location>
</feature>
<dbReference type="EMBL" id="JALBUR010000011">
    <property type="protein sequence ID" value="MDX8419640.1"/>
    <property type="molecule type" value="Genomic_DNA"/>
</dbReference>
<proteinExistence type="predicted"/>
<evidence type="ECO:0000256" key="2">
    <source>
        <dbReference type="PROSITE-ProRule" id="PRU00335"/>
    </source>
</evidence>
<dbReference type="SUPFAM" id="SSF46689">
    <property type="entry name" value="Homeodomain-like"/>
    <property type="match status" value="1"/>
</dbReference>
<keyword evidence="1 2" id="KW-0238">DNA-binding</keyword>
<dbReference type="InterPro" id="IPR009057">
    <property type="entry name" value="Homeodomain-like_sf"/>
</dbReference>
<dbReference type="PANTHER" id="PTHR43479:SF7">
    <property type="entry name" value="TETR-FAMILY TRANSCRIPTIONAL REGULATOR"/>
    <property type="match status" value="1"/>
</dbReference>
<dbReference type="Pfam" id="PF14278">
    <property type="entry name" value="TetR_C_8"/>
    <property type="match status" value="1"/>
</dbReference>
<evidence type="ECO:0000259" key="3">
    <source>
        <dbReference type="PROSITE" id="PS50977"/>
    </source>
</evidence>
<feature type="domain" description="HTH tetR-type" evidence="3">
    <location>
        <begin position="3"/>
        <end position="63"/>
    </location>
</feature>
<evidence type="ECO:0000313" key="4">
    <source>
        <dbReference type="EMBL" id="MDX8419640.1"/>
    </source>
</evidence>
<accession>A0AB35U885</accession>
<dbReference type="RefSeq" id="WP_277634363.1">
    <property type="nucleotide sequence ID" value="NZ_JALBUR010000011.1"/>
</dbReference>
<dbReference type="Proteomes" id="UP001286174">
    <property type="component" value="Unassembled WGS sequence"/>
</dbReference>
<dbReference type="PROSITE" id="PS50977">
    <property type="entry name" value="HTH_TETR_2"/>
    <property type="match status" value="1"/>
</dbReference>
<name>A0AB35U885_9FIRM</name>
<evidence type="ECO:0000256" key="1">
    <source>
        <dbReference type="ARBA" id="ARBA00023125"/>
    </source>
</evidence>
<dbReference type="PANTHER" id="PTHR43479">
    <property type="entry name" value="ACREF/ENVCD OPERON REPRESSOR-RELATED"/>
    <property type="match status" value="1"/>
</dbReference>
<gene>
    <name evidence="4" type="ORF">MOZ60_05990</name>
</gene>
<dbReference type="AlphaFoldDB" id="A0AB35U885"/>
<dbReference type="InterPro" id="IPR039532">
    <property type="entry name" value="TetR_C_Firmicutes"/>
</dbReference>
<sequence>MRNQTKMMIRKALMNRLNKEPLSRITVRALCEDCGINHNTFYYYYADIYAIIQEYFQENLEDVIAAYDETASWEKSFLVASRPALENRVALDHVYHSIRKEDLENYIYNVSGGIMIRFVNSIHPELDADPKDRNLIAHFFRCALTSMVLHWIDGGMKEKPEYIINRIGFLMDGSIEEALRRSADEKKQRNSDK</sequence>
<organism evidence="4 5">
    <name type="scientific">Grylomicrobium aquisgranensis</name>
    <dbReference type="NCBI Taxonomy" id="2926318"/>
    <lineage>
        <taxon>Bacteria</taxon>
        <taxon>Bacillati</taxon>
        <taxon>Bacillota</taxon>
        <taxon>Erysipelotrichia</taxon>
        <taxon>Erysipelotrichales</taxon>
        <taxon>Erysipelotrichaceae</taxon>
        <taxon>Grylomicrobium</taxon>
    </lineage>
</organism>
<dbReference type="InterPro" id="IPR001647">
    <property type="entry name" value="HTH_TetR"/>
</dbReference>
<keyword evidence="5" id="KW-1185">Reference proteome</keyword>
<reference evidence="4 5" key="1">
    <citation type="submission" date="2022-03" db="EMBL/GenBank/DDBJ databases">
        <title>Novel taxa within the pig intestine.</title>
        <authorList>
            <person name="Wylensek D."/>
            <person name="Bishof K."/>
            <person name="Afrizal A."/>
            <person name="Clavel T."/>
        </authorList>
    </citation>
    <scope>NUCLEOTIDE SEQUENCE [LARGE SCALE GENOMIC DNA]</scope>
    <source>
        <strain evidence="4 5">CLA-KB-P133</strain>
    </source>
</reference>
<dbReference type="Gene3D" id="1.10.357.10">
    <property type="entry name" value="Tetracycline Repressor, domain 2"/>
    <property type="match status" value="1"/>
</dbReference>
<dbReference type="InterPro" id="IPR050624">
    <property type="entry name" value="HTH-type_Tx_Regulator"/>
</dbReference>